<feature type="compositionally biased region" description="Basic and acidic residues" evidence="1">
    <location>
        <begin position="854"/>
        <end position="864"/>
    </location>
</feature>
<protein>
    <submittedName>
        <fullName evidence="2">Uncharacterized protein</fullName>
    </submittedName>
</protein>
<feature type="compositionally biased region" description="Low complexity" evidence="1">
    <location>
        <begin position="674"/>
        <end position="683"/>
    </location>
</feature>
<dbReference type="AlphaFoldDB" id="A0A9W8K3R6"/>
<name>A0A9W8K3R6_9AGAR</name>
<feature type="compositionally biased region" description="Polar residues" evidence="1">
    <location>
        <begin position="489"/>
        <end position="537"/>
    </location>
</feature>
<feature type="region of interest" description="Disordered" evidence="1">
    <location>
        <begin position="1062"/>
        <end position="1086"/>
    </location>
</feature>
<sequence length="1124" mass="121004">MAPGGDLELRLIVRYEGLKATQYFAKYTPESEKVFRDDLQALKLPHPKRENTNLLSHGSVECFWESVQKDGVLHQHLVYKALPPDKGNQRILAENLKNLSIAKLTLKQLYDSFPFFLSVSSNFLLRDPRNPNNSAAMRRQNPPSRPSSSITKKPSPLARSQSSAANPRLPPRPTPPAANAPPKRRPEDVFRTSANPYSLILDDAFPRRPSTPNPYCTMSPSGVPDITTRFPPATRPASDWASSSRSASSQSGPSSLKRPHAALSNVQQGQSSSSSKSLSSEAEWEYWHQFDAAMSNMPQDHGWNPPPGSTCNTDRASERPTKVAKTHEGPFELPKKPAPGVPLPNRVPLSVLMSSLPPASTKLPKQSLDKLPPSQHAGPVKTQASGPRPSRAVSSGPVPKVPIPSAPSWLRADRVDDRRITSQRKPSSGAVPSTSTVVPVPTQKPAPSAPSTSTPPHVPASTSTSTARMNMVRTHGGPLPSRPPLRPSAQLTREQTQKITSAAATGVVAQSTPSTFKATPASASSSQSLTVPASSSDARGESSPMPGFAASSTVSSGADPAPLKPPVVDLHHKRPHIEQADARALALKMATKAHEPPAPVQRTTAAPSSGSAPSRSVVPIQPVASARIATTSKPALTVRLQQNSPIAKPPTSPAKTIAPPTPVSLTKPTPPLTALDSAASDASMSIRVKEEPIEVQMLAPWTSPIESSAPIYIKEEVDTTSSLFLDSTPAEKRTRPSRFAQLVEPSPLPTPPPSAEPLHPTQTPPTTATTTPKRTSRFADKTIVQQSGPVAGPSGATTNLGESVAQSSVVITVPPSPPISSTSPPTDPENQPLPALLNNQIPDRYTHEHTHTYESYEHEHKNGADEDTMARGTATRTSKPYGSHQNNNHRREREDSATRIQSLTRESWSIKREITAALEREKDVIAELKSLDSKSVPAPTRLWDTKDDARIHDLRNRLNSAEGELEEEKRRAWVMDRALEEERELRFCGRTRAAGCHPTIEELERELKQEREKRQRSGGRDYGYRRECREPFVVPSLVDAYLQISQLTSRALKAAAERKAAEKAGVPTAGGSDASGSGAAGGSLMTGWTSTSSGCTVMATVLTTDPSAQANPKLPTEDMDLSDS</sequence>
<accession>A0A9W8K3R6</accession>
<feature type="compositionally biased region" description="Basic and acidic residues" evidence="1">
    <location>
        <begin position="411"/>
        <end position="420"/>
    </location>
</feature>
<feature type="compositionally biased region" description="Low complexity" evidence="1">
    <location>
        <begin position="237"/>
        <end position="255"/>
    </location>
</feature>
<evidence type="ECO:0000256" key="1">
    <source>
        <dbReference type="SAM" id="MobiDB-lite"/>
    </source>
</evidence>
<feature type="region of interest" description="Disordered" evidence="1">
    <location>
        <begin position="591"/>
        <end position="617"/>
    </location>
</feature>
<feature type="compositionally biased region" description="Polar residues" evidence="1">
    <location>
        <begin position="634"/>
        <end position="645"/>
    </location>
</feature>
<evidence type="ECO:0000313" key="3">
    <source>
        <dbReference type="Proteomes" id="UP001148786"/>
    </source>
</evidence>
<feature type="region of interest" description="Disordered" evidence="1">
    <location>
        <begin position="130"/>
        <end position="277"/>
    </location>
</feature>
<feature type="compositionally biased region" description="Pro residues" evidence="1">
    <location>
        <begin position="168"/>
        <end position="179"/>
    </location>
</feature>
<dbReference type="EMBL" id="JANKHO010000339">
    <property type="protein sequence ID" value="KAJ3511246.1"/>
    <property type="molecule type" value="Genomic_DNA"/>
</dbReference>
<feature type="compositionally biased region" description="Low complexity" evidence="1">
    <location>
        <begin position="449"/>
        <end position="467"/>
    </location>
</feature>
<feature type="compositionally biased region" description="Pro residues" evidence="1">
    <location>
        <begin position="746"/>
        <end position="755"/>
    </location>
</feature>
<evidence type="ECO:0000313" key="2">
    <source>
        <dbReference type="EMBL" id="KAJ3511246.1"/>
    </source>
</evidence>
<feature type="compositionally biased region" description="Low complexity" evidence="1">
    <location>
        <begin position="426"/>
        <end position="441"/>
    </location>
</feature>
<comment type="caution">
    <text evidence="2">The sequence shown here is derived from an EMBL/GenBank/DDBJ whole genome shotgun (WGS) entry which is preliminary data.</text>
</comment>
<feature type="compositionally biased region" description="Basic and acidic residues" evidence="1">
    <location>
        <begin position="315"/>
        <end position="335"/>
    </location>
</feature>
<feature type="region of interest" description="Disordered" evidence="1">
    <location>
        <begin position="297"/>
        <end position="572"/>
    </location>
</feature>
<gene>
    <name evidence="2" type="ORF">NLJ89_g4208</name>
</gene>
<feature type="region of interest" description="Disordered" evidence="1">
    <location>
        <begin position="854"/>
        <end position="899"/>
    </location>
</feature>
<keyword evidence="3" id="KW-1185">Reference proteome</keyword>
<feature type="region of interest" description="Disordered" evidence="1">
    <location>
        <begin position="1103"/>
        <end position="1124"/>
    </location>
</feature>
<feature type="region of interest" description="Disordered" evidence="1">
    <location>
        <begin position="812"/>
        <end position="837"/>
    </location>
</feature>
<feature type="region of interest" description="Disordered" evidence="1">
    <location>
        <begin position="634"/>
        <end position="683"/>
    </location>
</feature>
<feature type="compositionally biased region" description="Low complexity" evidence="1">
    <location>
        <begin position="138"/>
        <end position="149"/>
    </location>
</feature>
<proteinExistence type="predicted"/>
<feature type="region of interest" description="Disordered" evidence="1">
    <location>
        <begin position="720"/>
        <end position="778"/>
    </location>
</feature>
<reference evidence="2" key="1">
    <citation type="submission" date="2022-07" db="EMBL/GenBank/DDBJ databases">
        <title>Genome Sequence of Agrocybe chaxingu.</title>
        <authorList>
            <person name="Buettner E."/>
        </authorList>
    </citation>
    <scope>NUCLEOTIDE SEQUENCE</scope>
    <source>
        <strain evidence="2">MP-N11</strain>
    </source>
</reference>
<dbReference type="OrthoDB" id="3070390at2759"/>
<feature type="compositionally biased region" description="Low complexity" evidence="1">
    <location>
        <begin position="812"/>
        <end position="824"/>
    </location>
</feature>
<feature type="compositionally biased region" description="Low complexity" evidence="1">
    <location>
        <begin position="756"/>
        <end position="773"/>
    </location>
</feature>
<dbReference type="Proteomes" id="UP001148786">
    <property type="component" value="Unassembled WGS sequence"/>
</dbReference>
<feature type="compositionally biased region" description="Polar residues" evidence="1">
    <location>
        <begin position="874"/>
        <end position="886"/>
    </location>
</feature>
<organism evidence="2 3">
    <name type="scientific">Agrocybe chaxingu</name>
    <dbReference type="NCBI Taxonomy" id="84603"/>
    <lineage>
        <taxon>Eukaryota</taxon>
        <taxon>Fungi</taxon>
        <taxon>Dikarya</taxon>
        <taxon>Basidiomycota</taxon>
        <taxon>Agaricomycotina</taxon>
        <taxon>Agaricomycetes</taxon>
        <taxon>Agaricomycetidae</taxon>
        <taxon>Agaricales</taxon>
        <taxon>Agaricineae</taxon>
        <taxon>Strophariaceae</taxon>
        <taxon>Agrocybe</taxon>
    </lineage>
</organism>
<feature type="compositionally biased region" description="Low complexity" evidence="1">
    <location>
        <begin position="602"/>
        <end position="617"/>
    </location>
</feature>